<dbReference type="RefSeq" id="WP_096347521.1">
    <property type="nucleotide sequence ID" value="NZ_CP033116.1"/>
</dbReference>
<dbReference type="EMBL" id="CP033116">
    <property type="protein sequence ID" value="QFY57711.1"/>
    <property type="molecule type" value="Genomic_DNA"/>
</dbReference>
<evidence type="ECO:0000313" key="7">
    <source>
        <dbReference type="EMBL" id="PCC98439.1"/>
    </source>
</evidence>
<feature type="transmembrane region" description="Helical" evidence="6">
    <location>
        <begin position="453"/>
        <end position="469"/>
    </location>
</feature>
<feature type="transmembrane region" description="Helical" evidence="6">
    <location>
        <begin position="35"/>
        <end position="57"/>
    </location>
</feature>
<reference evidence="8 10" key="2">
    <citation type="submission" date="2018-10" db="EMBL/GenBank/DDBJ databases">
        <title>Complete genome sequence of Pseudomonas pelagia strain Kongs-67.</title>
        <authorList>
            <person name="Sinha R.K."/>
            <person name="Krishnan K."/>
        </authorList>
    </citation>
    <scope>NUCLEOTIDE SEQUENCE [LARGE SCALE GENOMIC DNA]</scope>
    <source>
        <strain evidence="8 10">Kongs-67</strain>
    </source>
</reference>
<evidence type="ECO:0000256" key="4">
    <source>
        <dbReference type="ARBA" id="ARBA00022989"/>
    </source>
</evidence>
<dbReference type="PANTHER" id="PTHR30250:SF26">
    <property type="entry name" value="PSMA PROTEIN"/>
    <property type="match status" value="1"/>
</dbReference>
<dbReference type="InterPro" id="IPR050833">
    <property type="entry name" value="Poly_Biosynth_Transport"/>
</dbReference>
<feature type="transmembrane region" description="Helical" evidence="6">
    <location>
        <begin position="338"/>
        <end position="356"/>
    </location>
</feature>
<proteinExistence type="predicted"/>
<evidence type="ECO:0000256" key="6">
    <source>
        <dbReference type="SAM" id="Phobius"/>
    </source>
</evidence>
<feature type="transmembrane region" description="Helical" evidence="6">
    <location>
        <begin position="122"/>
        <end position="143"/>
    </location>
</feature>
<evidence type="ECO:0000256" key="3">
    <source>
        <dbReference type="ARBA" id="ARBA00022692"/>
    </source>
</evidence>
<dbReference type="GO" id="GO:0005886">
    <property type="term" value="C:plasma membrane"/>
    <property type="evidence" value="ECO:0007669"/>
    <property type="project" value="UniProtKB-SubCell"/>
</dbReference>
<keyword evidence="5 6" id="KW-0472">Membrane</keyword>
<dbReference type="Proteomes" id="UP000243750">
    <property type="component" value="Unassembled WGS sequence"/>
</dbReference>
<feature type="transmembrane region" description="Helical" evidence="6">
    <location>
        <begin position="301"/>
        <end position="318"/>
    </location>
</feature>
<dbReference type="AlphaFoldDB" id="A0AA91U0J1"/>
<dbReference type="Proteomes" id="UP000344571">
    <property type="component" value="Chromosome"/>
</dbReference>
<feature type="transmembrane region" description="Helical" evidence="6">
    <location>
        <begin position="368"/>
        <end position="387"/>
    </location>
</feature>
<feature type="transmembrane region" description="Helical" evidence="6">
    <location>
        <begin position="264"/>
        <end position="289"/>
    </location>
</feature>
<feature type="transmembrane region" description="Helical" evidence="6">
    <location>
        <begin position="7"/>
        <end position="29"/>
    </location>
</feature>
<organism evidence="7 9">
    <name type="scientific">Halopseudomonas pelagia</name>
    <dbReference type="NCBI Taxonomy" id="553151"/>
    <lineage>
        <taxon>Bacteria</taxon>
        <taxon>Pseudomonadati</taxon>
        <taxon>Pseudomonadota</taxon>
        <taxon>Gammaproteobacteria</taxon>
        <taxon>Pseudomonadales</taxon>
        <taxon>Pseudomonadaceae</taxon>
        <taxon>Halopseudomonas</taxon>
    </lineage>
</organism>
<keyword evidence="3 6" id="KW-0812">Transmembrane</keyword>
<comment type="subcellular location">
    <subcellularLocation>
        <location evidence="1">Cell membrane</location>
        <topology evidence="1">Multi-pass membrane protein</topology>
    </subcellularLocation>
</comment>
<feature type="transmembrane region" description="Helical" evidence="6">
    <location>
        <begin position="180"/>
        <end position="201"/>
    </location>
</feature>
<dbReference type="PANTHER" id="PTHR30250">
    <property type="entry name" value="PST FAMILY PREDICTED COLANIC ACID TRANSPORTER"/>
    <property type="match status" value="1"/>
</dbReference>
<feature type="transmembrane region" description="Helical" evidence="6">
    <location>
        <begin position="155"/>
        <end position="174"/>
    </location>
</feature>
<name>A0AA91U0J1_9GAMM</name>
<dbReference type="CDD" id="cd13128">
    <property type="entry name" value="MATE_Wzx_like"/>
    <property type="match status" value="1"/>
</dbReference>
<gene>
    <name evidence="7" type="ORF">CO192_15845</name>
    <name evidence="8" type="ORF">EAO82_15860</name>
</gene>
<keyword evidence="2" id="KW-1003">Cell membrane</keyword>
<accession>A0AA91U0J1</accession>
<keyword evidence="10" id="KW-1185">Reference proteome</keyword>
<evidence type="ECO:0000256" key="2">
    <source>
        <dbReference type="ARBA" id="ARBA00022475"/>
    </source>
</evidence>
<keyword evidence="4 6" id="KW-1133">Transmembrane helix</keyword>
<evidence type="ECO:0000313" key="8">
    <source>
        <dbReference type="EMBL" id="QFY57711.1"/>
    </source>
</evidence>
<evidence type="ECO:0000313" key="10">
    <source>
        <dbReference type="Proteomes" id="UP000344571"/>
    </source>
</evidence>
<evidence type="ECO:0000256" key="1">
    <source>
        <dbReference type="ARBA" id="ARBA00004651"/>
    </source>
</evidence>
<protein>
    <submittedName>
        <fullName evidence="8">Flippase</fullName>
    </submittedName>
</protein>
<reference evidence="7 9" key="1">
    <citation type="submission" date="2017-09" db="EMBL/GenBank/DDBJ databases">
        <title>Bacterial and phytoplankton interrelationship in Kongsfjorden, an Arctic fjord.</title>
        <authorList>
            <person name="Sinha R."/>
            <person name="Krishnan K."/>
        </authorList>
    </citation>
    <scope>NUCLEOTIDE SEQUENCE [LARGE SCALE GENOMIC DNA]</scope>
    <source>
        <strain evidence="7 9">58</strain>
    </source>
</reference>
<feature type="transmembrane region" description="Helical" evidence="6">
    <location>
        <begin position="77"/>
        <end position="102"/>
    </location>
</feature>
<dbReference type="Pfam" id="PF13440">
    <property type="entry name" value="Polysacc_synt_3"/>
    <property type="match status" value="1"/>
</dbReference>
<feature type="transmembrane region" description="Helical" evidence="6">
    <location>
        <begin position="429"/>
        <end position="447"/>
    </location>
</feature>
<feature type="transmembrane region" description="Helical" evidence="6">
    <location>
        <begin position="393"/>
        <end position="417"/>
    </location>
</feature>
<dbReference type="EMBL" id="NWMT01000202">
    <property type="protein sequence ID" value="PCC98439.1"/>
    <property type="molecule type" value="Genomic_DNA"/>
</dbReference>
<sequence length="486" mass="52965">MKFARHTIYNLLGLGLPLIVAVFCIPILISELGAARFGLLTLIWAVVSYFGLFDLGLGRALTQLLAVALTEGDSKKVGALVATATVLMAALGVVAGGVMFLLAPWGVGLIQSVPDRQEAINAVLIMAFAMPAIVLTSGFRGILEAKNAFGIINLIRLPMGLFTFLGPVCVLLYGSTRLDMITGVLAFGRIAACLVHAWFAWRVLPDSHGKLKISKDYLRPLCISGGWMTLSNVISPFMGYVDRFIIGGVVSAAAVAYYTTPQEIILRLWIVPGALTAVLFPAFAAQIAVDGSQVRDMFSRAIYYLFLVMLPITAFIFNFTPEILNLWVGERFAVESSIIMQIFTFGILINCLAHIPYTLIQSAGSPRVTALIHCLQFPFFIIMVWFMTSEFGLLGAAIAWLIRMIVDTALMFGACIYLQKWSLKSFTGARIYICVLVTAIAFGSGIIESISTRIIVVAMVGLCVALVAFREYKEFVRKTESSKCSI</sequence>
<evidence type="ECO:0000256" key="5">
    <source>
        <dbReference type="ARBA" id="ARBA00023136"/>
    </source>
</evidence>
<evidence type="ECO:0000313" key="9">
    <source>
        <dbReference type="Proteomes" id="UP000243750"/>
    </source>
</evidence>